<keyword evidence="1" id="KW-0677">Repeat</keyword>
<organism evidence="7 8">
    <name type="scientific">Desmophyllum pertusum</name>
    <dbReference type="NCBI Taxonomy" id="174260"/>
    <lineage>
        <taxon>Eukaryota</taxon>
        <taxon>Metazoa</taxon>
        <taxon>Cnidaria</taxon>
        <taxon>Anthozoa</taxon>
        <taxon>Hexacorallia</taxon>
        <taxon>Scleractinia</taxon>
        <taxon>Caryophylliina</taxon>
        <taxon>Caryophylliidae</taxon>
        <taxon>Desmophyllum</taxon>
    </lineage>
</organism>
<keyword evidence="8" id="KW-1185">Reference proteome</keyword>
<feature type="transmembrane region" description="Helical" evidence="3">
    <location>
        <begin position="1449"/>
        <end position="1469"/>
    </location>
</feature>
<evidence type="ECO:0000256" key="1">
    <source>
        <dbReference type="ARBA" id="ARBA00022737"/>
    </source>
</evidence>
<keyword evidence="3" id="KW-1133">Transmembrane helix</keyword>
<evidence type="ECO:0000259" key="5">
    <source>
        <dbReference type="PROSITE" id="PS50041"/>
    </source>
</evidence>
<dbReference type="FunFam" id="2.60.40.10:FF:000028">
    <property type="entry name" value="Neuronal cell adhesion molecule"/>
    <property type="match status" value="2"/>
</dbReference>
<dbReference type="PROSITE" id="PS50041">
    <property type="entry name" value="C_TYPE_LECTIN_2"/>
    <property type="match status" value="2"/>
</dbReference>
<dbReference type="PROSITE" id="PS50022">
    <property type="entry name" value="FA58C_3"/>
    <property type="match status" value="2"/>
</dbReference>
<dbReference type="InterPro" id="IPR013783">
    <property type="entry name" value="Ig-like_fold"/>
</dbReference>
<dbReference type="SMART" id="SM00034">
    <property type="entry name" value="CLECT"/>
    <property type="match status" value="2"/>
</dbReference>
<dbReference type="OrthoDB" id="5987297at2759"/>
<dbReference type="CDD" id="cd00037">
    <property type="entry name" value="CLECT"/>
    <property type="match status" value="2"/>
</dbReference>
<protein>
    <submittedName>
        <fullName evidence="7">Uncharacterized protein</fullName>
    </submittedName>
</protein>
<dbReference type="InterPro" id="IPR008979">
    <property type="entry name" value="Galactose-bd-like_sf"/>
</dbReference>
<dbReference type="CDD" id="cd00057">
    <property type="entry name" value="FA58C"/>
    <property type="match status" value="1"/>
</dbReference>
<dbReference type="InterPro" id="IPR050111">
    <property type="entry name" value="C-type_lectin/snaclec_domain"/>
</dbReference>
<proteinExistence type="predicted"/>
<dbReference type="SUPFAM" id="SSF49785">
    <property type="entry name" value="Galactose-binding domain-like"/>
    <property type="match status" value="2"/>
</dbReference>
<evidence type="ECO:0000256" key="3">
    <source>
        <dbReference type="SAM" id="Phobius"/>
    </source>
</evidence>
<dbReference type="SUPFAM" id="SSF49265">
    <property type="entry name" value="Fibronectin type III"/>
    <property type="match status" value="5"/>
</dbReference>
<gene>
    <name evidence="7" type="ORF">OS493_015496</name>
</gene>
<feature type="domain" description="Fibronectin type-III" evidence="6">
    <location>
        <begin position="1033"/>
        <end position="1128"/>
    </location>
</feature>
<feature type="domain" description="C-type lectin" evidence="5">
    <location>
        <begin position="170"/>
        <end position="291"/>
    </location>
</feature>
<evidence type="ECO:0000313" key="8">
    <source>
        <dbReference type="Proteomes" id="UP001163046"/>
    </source>
</evidence>
<feature type="domain" description="Fibronectin type-III" evidence="6">
    <location>
        <begin position="1224"/>
        <end position="1331"/>
    </location>
</feature>
<evidence type="ECO:0000259" key="6">
    <source>
        <dbReference type="PROSITE" id="PS50853"/>
    </source>
</evidence>
<dbReference type="InterPro" id="IPR000421">
    <property type="entry name" value="FA58C"/>
</dbReference>
<feature type="domain" description="F5/8 type C" evidence="4">
    <location>
        <begin position="300"/>
        <end position="446"/>
    </location>
</feature>
<accession>A0A9W9Z2A4</accession>
<evidence type="ECO:0000256" key="2">
    <source>
        <dbReference type="ARBA" id="ARBA00023157"/>
    </source>
</evidence>
<feature type="domain" description="Fibronectin type-III" evidence="6">
    <location>
        <begin position="1"/>
        <end position="63"/>
    </location>
</feature>
<dbReference type="Gene3D" id="1.10.287.70">
    <property type="match status" value="1"/>
</dbReference>
<dbReference type="SMART" id="SM00231">
    <property type="entry name" value="FA58C"/>
    <property type="match status" value="2"/>
</dbReference>
<evidence type="ECO:0000259" key="4">
    <source>
        <dbReference type="PROSITE" id="PS50022"/>
    </source>
</evidence>
<comment type="caution">
    <text evidence="7">The sequence shown here is derived from an EMBL/GenBank/DDBJ whole genome shotgun (WGS) entry which is preliminary data.</text>
</comment>
<dbReference type="Gene3D" id="2.60.120.260">
    <property type="entry name" value="Galactose-binding domain-like"/>
    <property type="match status" value="2"/>
</dbReference>
<dbReference type="PANTHER" id="PTHR22803">
    <property type="entry name" value="MANNOSE, PHOSPHOLIPASE, LECTIN RECEPTOR RELATED"/>
    <property type="match status" value="1"/>
</dbReference>
<sequence length="1544" mass="169862">MISITDTSDPSAVPRVTKVDGRIEEQEVTGLKKYSQYCVTVKAVTGGGFGLESDKICASTSEDAPSLPPANILVNATAIDTIFISWEEVPEQKRHGIVRKYKIYVRNGDQVVEHVSIIDAHVTSLEVSGLADSTQCCVQLLAYTVADGPLSACVNVKTLKKECSSEWTQYEDYCYKASQVKVSWANAQQRCLELNSDLVSITSDAENNFINTTFLVDDVKGVWIGLNDQAVDGVFLWSDGMPFNYQNWALNPGSRSSDEPNEGKAAGCVVVDHNGYWRDRKCSQLNPYICKKRGFKPPPCKDEAIGIEKRRIVDSQITSNSSEQGFEAHRGRLNHKHAWCANSVLPSYLQVDLNTTYILCAVASQGHASNLIPSSFVEEYKMEFSKDGSMWDFYRGLTDVKHFTGNNDNSTIRKNIFAERVYARYVRLWPTKWSHKPCMRIELYGHVPFEEIVETPPPTVTKIKLQSIGVHAIDISWDSLPVYQSVAELIGYKIIYHHVTDQGELDQQTNITITVDRSTTNYRMAGLERNATYCVRILAYDEYGDGEISNCTDATTTEDCLQGWILFQTNCYILLEKSLKNWYNAQIDCLNHNADLLYILSVEEEEFIDSQMINKSTISEVFIGLIEDNNNGERFPGWSSGDNLDHTNWHTSPTAGISNGNALCSEEKNVDGQWVIVNCLQSMPYIRKRKGFYLDDTACWEKAIGLETGVIPDKNITASSYIESSPPSAARLGSHVVATQGHSEGNFSYVTHYAIQLSLNGTHWTEYEKKFDAASSYYQVKRHDFNSGVVAQFVRFYPEDWHLSPCMRVEIYGTPANPFPPPTMSPTIYGAHGIDTTSIQFSLSSPLPYYAAYEVTGYNVRYGKTEARFRRDVNQSSYQTKTFPPGTVTANLTGLEIYTEYCLSAQVVNAYGTGIYSPWTTAMTNDSVPDQPPAGITAQAATSNSIIVSWNPVPPGHENGVVIGYRVLHVDEAETQPKLNSTVEANVYSFEVTGLMAYINYCIQVLAFTRKGDGDMSDCSLITLTNESVPSSSPTDVTVHTTNSTSLSVSWNPVPLGYENGAITGYKVFYVDQAESKPKLNLTVSSSTFSVELSDLLVYTSYCIQVLAFTRDGDGVQSDCVMALTDGEVPSVVPAKLSAVFSADGSIVSLSWDPVPEADVNGELVGYAVLVNGSDGILFAAPCFSSLELKNKNFSTDTCIQMAAVTKAGLGTLTNCTTIDVAFDPTPLQTTATKAMSLSSIKVTWERVTEEKWSGDLIGVYIKYHAVSRGGEPILDLHAEPNYTAIVFAGANEIILDNLTSYTMYKIEVAVLTTNGKGNFSEPVYGETCRCSEHLSVSLVPSPLDSSGFGSLTALLSDLVTSACGSCGEHNDTKLISANDHDDDDDDDDIVHEEEVSFPVTKTQAFGDTAYSKFIPVISVPGVVVIERKGRAPSFLLTKVMTNSIFDSWPVFVFTLLTALLAGIIIWILSIPAKIFAIAWFLVGLVIFALFIASMTSVLTVTVSSTRNFNGQSGTSNGKVAVVSDSSEYQMAVKKFRNKIAIGE</sequence>
<dbReference type="SMART" id="SM00060">
    <property type="entry name" value="FN3"/>
    <property type="match status" value="7"/>
</dbReference>
<dbReference type="Pfam" id="PF00041">
    <property type="entry name" value="fn3"/>
    <property type="match status" value="4"/>
</dbReference>
<dbReference type="PROSITE" id="PS00615">
    <property type="entry name" value="C_TYPE_LECTIN_1"/>
    <property type="match status" value="1"/>
</dbReference>
<keyword evidence="2" id="KW-1015">Disulfide bond</keyword>
<dbReference type="Pfam" id="PF00754">
    <property type="entry name" value="F5_F8_type_C"/>
    <property type="match status" value="2"/>
</dbReference>
<reference evidence="7" key="1">
    <citation type="submission" date="2023-01" db="EMBL/GenBank/DDBJ databases">
        <title>Genome assembly of the deep-sea coral Lophelia pertusa.</title>
        <authorList>
            <person name="Herrera S."/>
            <person name="Cordes E."/>
        </authorList>
    </citation>
    <scope>NUCLEOTIDE SEQUENCE</scope>
    <source>
        <strain evidence="7">USNM1676648</strain>
        <tissue evidence="7">Polyp</tissue>
    </source>
</reference>
<dbReference type="SUPFAM" id="SSF56436">
    <property type="entry name" value="C-type lectin-like"/>
    <property type="match status" value="2"/>
</dbReference>
<feature type="domain" description="F5/8 type C" evidence="4">
    <location>
        <begin position="737"/>
        <end position="814"/>
    </location>
</feature>
<dbReference type="Pfam" id="PF00059">
    <property type="entry name" value="Lectin_C"/>
    <property type="match status" value="2"/>
</dbReference>
<dbReference type="Gene3D" id="2.60.40.10">
    <property type="entry name" value="Immunoglobulins"/>
    <property type="match status" value="8"/>
</dbReference>
<dbReference type="InterPro" id="IPR001304">
    <property type="entry name" value="C-type_lectin-like"/>
</dbReference>
<dbReference type="Proteomes" id="UP001163046">
    <property type="component" value="Unassembled WGS sequence"/>
</dbReference>
<dbReference type="Gene3D" id="3.10.100.10">
    <property type="entry name" value="Mannose-Binding Protein A, subunit A"/>
    <property type="match status" value="2"/>
</dbReference>
<feature type="domain" description="Fibronectin type-III" evidence="6">
    <location>
        <begin position="932"/>
        <end position="1028"/>
    </location>
</feature>
<evidence type="ECO:0000313" key="7">
    <source>
        <dbReference type="EMBL" id="KAJ7373024.1"/>
    </source>
</evidence>
<dbReference type="InterPro" id="IPR016187">
    <property type="entry name" value="CTDL_fold"/>
</dbReference>
<dbReference type="InterPro" id="IPR036116">
    <property type="entry name" value="FN3_sf"/>
</dbReference>
<keyword evidence="3" id="KW-0812">Transmembrane</keyword>
<name>A0A9W9Z2A4_9CNID</name>
<keyword evidence="3" id="KW-0472">Membrane</keyword>
<feature type="transmembrane region" description="Helical" evidence="3">
    <location>
        <begin position="1476"/>
        <end position="1499"/>
    </location>
</feature>
<feature type="domain" description="Fibronectin type-III" evidence="6">
    <location>
        <begin position="822"/>
        <end position="927"/>
    </location>
</feature>
<feature type="domain" description="Fibronectin type-III" evidence="6">
    <location>
        <begin position="456"/>
        <end position="559"/>
    </location>
</feature>
<dbReference type="InterPro" id="IPR003961">
    <property type="entry name" value="FN3_dom"/>
</dbReference>
<feature type="domain" description="Fibronectin type-III" evidence="6">
    <location>
        <begin position="68"/>
        <end position="161"/>
    </location>
</feature>
<feature type="domain" description="C-type lectin" evidence="5">
    <location>
        <begin position="567"/>
        <end position="688"/>
    </location>
</feature>
<dbReference type="CDD" id="cd00063">
    <property type="entry name" value="FN3"/>
    <property type="match status" value="7"/>
</dbReference>
<dbReference type="PROSITE" id="PS50853">
    <property type="entry name" value="FN3"/>
    <property type="match status" value="7"/>
</dbReference>
<dbReference type="InterPro" id="IPR018378">
    <property type="entry name" value="C-type_lectin_CS"/>
</dbReference>
<dbReference type="InterPro" id="IPR016186">
    <property type="entry name" value="C-type_lectin-like/link_sf"/>
</dbReference>
<dbReference type="EMBL" id="MU826833">
    <property type="protein sequence ID" value="KAJ7373024.1"/>
    <property type="molecule type" value="Genomic_DNA"/>
</dbReference>